<dbReference type="InterPro" id="IPR002481">
    <property type="entry name" value="FUR"/>
</dbReference>
<evidence type="ECO:0000256" key="4">
    <source>
        <dbReference type="ARBA" id="ARBA00023015"/>
    </source>
</evidence>
<evidence type="ECO:0000256" key="5">
    <source>
        <dbReference type="ARBA" id="ARBA00023125"/>
    </source>
</evidence>
<dbReference type="Gene3D" id="3.30.1490.190">
    <property type="match status" value="1"/>
</dbReference>
<feature type="binding site" evidence="7">
    <location>
        <position position="148"/>
    </location>
    <ligand>
        <name>Zn(2+)</name>
        <dbReference type="ChEBI" id="CHEBI:29105"/>
    </ligand>
</feature>
<keyword evidence="9" id="KW-1185">Reference proteome</keyword>
<dbReference type="PANTHER" id="PTHR33202">
    <property type="entry name" value="ZINC UPTAKE REGULATION PROTEIN"/>
    <property type="match status" value="1"/>
</dbReference>
<proteinExistence type="inferred from homology"/>
<comment type="caution">
    <text evidence="8">The sequence shown here is derived from an EMBL/GenBank/DDBJ whole genome shotgun (WGS) entry which is preliminary data.</text>
</comment>
<dbReference type="GO" id="GO:0003700">
    <property type="term" value="F:DNA-binding transcription factor activity"/>
    <property type="evidence" value="ECO:0007669"/>
    <property type="project" value="InterPro"/>
</dbReference>
<reference evidence="8 9" key="1">
    <citation type="submission" date="2018-08" db="EMBL/GenBank/DDBJ databases">
        <title>A genome reference for cultivated species of the human gut microbiota.</title>
        <authorList>
            <person name="Zou Y."/>
            <person name="Xue W."/>
            <person name="Luo G."/>
        </authorList>
    </citation>
    <scope>NUCLEOTIDE SEQUENCE [LARGE SCALE GENOMIC DNA]</scope>
    <source>
        <strain evidence="8 9">AM28-39</strain>
    </source>
</reference>
<gene>
    <name evidence="8" type="ORF">DW747_01990</name>
</gene>
<evidence type="ECO:0000256" key="7">
    <source>
        <dbReference type="PIRSR" id="PIRSR602481-1"/>
    </source>
</evidence>
<evidence type="ECO:0000313" key="9">
    <source>
        <dbReference type="Proteomes" id="UP000261231"/>
    </source>
</evidence>
<dbReference type="GO" id="GO:0008270">
    <property type="term" value="F:zinc ion binding"/>
    <property type="evidence" value="ECO:0007669"/>
    <property type="project" value="TreeGrafter"/>
</dbReference>
<evidence type="ECO:0000256" key="6">
    <source>
        <dbReference type="ARBA" id="ARBA00023163"/>
    </source>
</evidence>
<dbReference type="EMBL" id="QVFD01000001">
    <property type="protein sequence ID" value="RGC51287.1"/>
    <property type="molecule type" value="Genomic_DNA"/>
</dbReference>
<organism evidence="8 9">
    <name type="scientific">Coprococcus catus</name>
    <dbReference type="NCBI Taxonomy" id="116085"/>
    <lineage>
        <taxon>Bacteria</taxon>
        <taxon>Bacillati</taxon>
        <taxon>Bacillota</taxon>
        <taxon>Clostridia</taxon>
        <taxon>Lachnospirales</taxon>
        <taxon>Lachnospiraceae</taxon>
        <taxon>Coprococcus</taxon>
    </lineage>
</organism>
<dbReference type="AlphaFoldDB" id="A0A3E2XR03"/>
<feature type="binding site" evidence="7">
    <location>
        <position position="145"/>
    </location>
    <ligand>
        <name>Zn(2+)</name>
        <dbReference type="ChEBI" id="CHEBI:29105"/>
    </ligand>
</feature>
<keyword evidence="2" id="KW-0678">Repressor</keyword>
<name>A0A3E2XR03_9FIRM</name>
<sequence length="153" mass="17401">MKSIFKLKETVSMSKKAPYRTKQMTELLTFLKSVPGRHVTVNDISKHFAQMQISVGTTTIYRHLEKMVDEGLVAKYIIDGTSSACFVYIGDTDSTSEQTCYHCKCEKCGKVIHLQCNEVAVLQQHLAEHHNFQMNPLRTVFYGICSECRNSTN</sequence>
<dbReference type="SUPFAM" id="SSF46785">
    <property type="entry name" value="Winged helix' DNA-binding domain"/>
    <property type="match status" value="1"/>
</dbReference>
<dbReference type="GO" id="GO:1900376">
    <property type="term" value="P:regulation of secondary metabolite biosynthetic process"/>
    <property type="evidence" value="ECO:0007669"/>
    <property type="project" value="TreeGrafter"/>
</dbReference>
<dbReference type="InterPro" id="IPR043135">
    <property type="entry name" value="Fur_C"/>
</dbReference>
<comment type="cofactor">
    <cofactor evidence="7">
        <name>Zn(2+)</name>
        <dbReference type="ChEBI" id="CHEBI:29105"/>
    </cofactor>
    <text evidence="7">Binds 1 zinc ion per subunit.</text>
</comment>
<comment type="similarity">
    <text evidence="1">Belongs to the Fur family.</text>
</comment>
<accession>A0A3E2XR03</accession>
<evidence type="ECO:0000256" key="2">
    <source>
        <dbReference type="ARBA" id="ARBA00022491"/>
    </source>
</evidence>
<dbReference type="GO" id="GO:0045892">
    <property type="term" value="P:negative regulation of DNA-templated transcription"/>
    <property type="evidence" value="ECO:0007669"/>
    <property type="project" value="TreeGrafter"/>
</dbReference>
<feature type="binding site" evidence="7">
    <location>
        <position position="105"/>
    </location>
    <ligand>
        <name>Zn(2+)</name>
        <dbReference type="ChEBI" id="CHEBI:29105"/>
    </ligand>
</feature>
<evidence type="ECO:0000313" key="8">
    <source>
        <dbReference type="EMBL" id="RGC51287.1"/>
    </source>
</evidence>
<dbReference type="Proteomes" id="UP000261231">
    <property type="component" value="Unassembled WGS sequence"/>
</dbReference>
<evidence type="ECO:0000256" key="3">
    <source>
        <dbReference type="ARBA" id="ARBA00022833"/>
    </source>
</evidence>
<keyword evidence="7" id="KW-0479">Metal-binding</keyword>
<dbReference type="InterPro" id="IPR036390">
    <property type="entry name" value="WH_DNA-bd_sf"/>
</dbReference>
<keyword evidence="4" id="KW-0805">Transcription regulation</keyword>
<dbReference type="InterPro" id="IPR036388">
    <property type="entry name" value="WH-like_DNA-bd_sf"/>
</dbReference>
<keyword evidence="3 7" id="KW-0862">Zinc</keyword>
<dbReference type="OrthoDB" id="8659436at2"/>
<evidence type="ECO:0000256" key="1">
    <source>
        <dbReference type="ARBA" id="ARBA00007957"/>
    </source>
</evidence>
<dbReference type="Gene3D" id="1.10.10.10">
    <property type="entry name" value="Winged helix-like DNA-binding domain superfamily/Winged helix DNA-binding domain"/>
    <property type="match status" value="1"/>
</dbReference>
<dbReference type="PANTHER" id="PTHR33202:SF7">
    <property type="entry name" value="FERRIC UPTAKE REGULATION PROTEIN"/>
    <property type="match status" value="1"/>
</dbReference>
<dbReference type="GO" id="GO:0000976">
    <property type="term" value="F:transcription cis-regulatory region binding"/>
    <property type="evidence" value="ECO:0007669"/>
    <property type="project" value="TreeGrafter"/>
</dbReference>
<keyword evidence="5" id="KW-0238">DNA-binding</keyword>
<feature type="binding site" evidence="7">
    <location>
        <position position="108"/>
    </location>
    <ligand>
        <name>Zn(2+)</name>
        <dbReference type="ChEBI" id="CHEBI:29105"/>
    </ligand>
</feature>
<dbReference type="Pfam" id="PF01475">
    <property type="entry name" value="FUR"/>
    <property type="match status" value="1"/>
</dbReference>
<protein>
    <submittedName>
        <fullName evidence="8">Transcriptional repressor</fullName>
    </submittedName>
</protein>
<keyword evidence="6" id="KW-0804">Transcription</keyword>